<protein>
    <submittedName>
        <fullName evidence="1">Uncharacterized protein</fullName>
    </submittedName>
</protein>
<accession>A0A382DBC6</accession>
<feature type="non-terminal residue" evidence="1">
    <location>
        <position position="255"/>
    </location>
</feature>
<evidence type="ECO:0000313" key="1">
    <source>
        <dbReference type="EMBL" id="SVB35459.1"/>
    </source>
</evidence>
<dbReference type="AlphaFoldDB" id="A0A382DBC6"/>
<organism evidence="1">
    <name type="scientific">marine metagenome</name>
    <dbReference type="NCBI Taxonomy" id="408172"/>
    <lineage>
        <taxon>unclassified sequences</taxon>
        <taxon>metagenomes</taxon>
        <taxon>ecological metagenomes</taxon>
    </lineage>
</organism>
<dbReference type="EMBL" id="UINC01038438">
    <property type="protein sequence ID" value="SVB35459.1"/>
    <property type="molecule type" value="Genomic_DNA"/>
</dbReference>
<sequence>MTTQSNGPPTSAAYRNFTALALRSIDSVWHIAAALVEDGAVVDQLLVKDLSKAEKNLVKWTKGRPVVLHRIEQLDECNLGETLITTVLASTDPLCLDSHQLARIVLPRLSDHNLTTLAACLGVDDPDLEINPAVCAGECFLRLQDVLFTLEMDSIRSLVRLSQGTESTLLDLFLEAEQHIVKTALSRDKHQSFPSELFTPSVNVEGTAMIGNDMWQGNVADGMVDEKSMQMLDPDEIVGIFSEGGAIDQAMDRFE</sequence>
<reference evidence="1" key="1">
    <citation type="submission" date="2018-05" db="EMBL/GenBank/DDBJ databases">
        <authorList>
            <person name="Lanie J.A."/>
            <person name="Ng W.-L."/>
            <person name="Kazmierczak K.M."/>
            <person name="Andrzejewski T.M."/>
            <person name="Davidsen T.M."/>
            <person name="Wayne K.J."/>
            <person name="Tettelin H."/>
            <person name="Glass J.I."/>
            <person name="Rusch D."/>
            <person name="Podicherti R."/>
            <person name="Tsui H.-C.T."/>
            <person name="Winkler M.E."/>
        </authorList>
    </citation>
    <scope>NUCLEOTIDE SEQUENCE</scope>
</reference>
<proteinExistence type="predicted"/>
<gene>
    <name evidence="1" type="ORF">METZ01_LOCUS188313</name>
</gene>
<name>A0A382DBC6_9ZZZZ</name>